<organism evidence="1 2">
    <name type="scientific">Apiospora arundinis</name>
    <dbReference type="NCBI Taxonomy" id="335852"/>
    <lineage>
        <taxon>Eukaryota</taxon>
        <taxon>Fungi</taxon>
        <taxon>Dikarya</taxon>
        <taxon>Ascomycota</taxon>
        <taxon>Pezizomycotina</taxon>
        <taxon>Sordariomycetes</taxon>
        <taxon>Xylariomycetidae</taxon>
        <taxon>Amphisphaeriales</taxon>
        <taxon>Apiosporaceae</taxon>
        <taxon>Apiospora</taxon>
    </lineage>
</organism>
<name>A0ABR2JA81_9PEZI</name>
<proteinExistence type="predicted"/>
<dbReference type="Gene3D" id="1.10.630.10">
    <property type="entry name" value="Cytochrome P450"/>
    <property type="match status" value="1"/>
</dbReference>
<keyword evidence="2" id="KW-1185">Reference proteome</keyword>
<evidence type="ECO:0000313" key="2">
    <source>
        <dbReference type="Proteomes" id="UP001390339"/>
    </source>
</evidence>
<accession>A0ABR2JA81</accession>
<protein>
    <submittedName>
        <fullName evidence="1">Cytochrome P450</fullName>
    </submittedName>
</protein>
<dbReference type="EMBL" id="JAPCWZ010000003">
    <property type="protein sequence ID" value="KAK8874312.1"/>
    <property type="molecule type" value="Genomic_DNA"/>
</dbReference>
<dbReference type="Proteomes" id="UP001390339">
    <property type="component" value="Unassembled WGS sequence"/>
</dbReference>
<sequence>MNDFFHFLIRALDPETGKGYDLKDLYGKYEMLIIADSDTTPLFLSAQFFYLAQTPDMQTKLAREIRLTFSAPEDIKAGSEIQLCRYLCASFRWDSA</sequence>
<evidence type="ECO:0000313" key="1">
    <source>
        <dbReference type="EMBL" id="KAK8874312.1"/>
    </source>
</evidence>
<dbReference type="InterPro" id="IPR036396">
    <property type="entry name" value="Cyt_P450_sf"/>
</dbReference>
<reference evidence="1 2" key="1">
    <citation type="journal article" date="2024" name="IMA Fungus">
        <title>Apiospora arundinis, a panoply of carbohydrate-active enzymes and secondary metabolites.</title>
        <authorList>
            <person name="Sorensen T."/>
            <person name="Petersen C."/>
            <person name="Muurmann A.T."/>
            <person name="Christiansen J.V."/>
            <person name="Brundto M.L."/>
            <person name="Overgaard C.K."/>
            <person name="Boysen A.T."/>
            <person name="Wollenberg R.D."/>
            <person name="Larsen T.O."/>
            <person name="Sorensen J.L."/>
            <person name="Nielsen K.L."/>
            <person name="Sondergaard T.E."/>
        </authorList>
    </citation>
    <scope>NUCLEOTIDE SEQUENCE [LARGE SCALE GENOMIC DNA]</scope>
    <source>
        <strain evidence="1 2">AAU 773</strain>
    </source>
</reference>
<dbReference type="SUPFAM" id="SSF48264">
    <property type="entry name" value="Cytochrome P450"/>
    <property type="match status" value="1"/>
</dbReference>
<gene>
    <name evidence="1" type="ORF">PGQ11_004826</name>
</gene>
<comment type="caution">
    <text evidence="1">The sequence shown here is derived from an EMBL/GenBank/DDBJ whole genome shotgun (WGS) entry which is preliminary data.</text>
</comment>